<accession>A0A1H8VGK1</accession>
<name>A0A1H8VGK1_9FIRM</name>
<dbReference type="Pfam" id="PF01965">
    <property type="entry name" value="DJ-1_PfpI"/>
    <property type="match status" value="1"/>
</dbReference>
<dbReference type="PANTHER" id="PTHR43130">
    <property type="entry name" value="ARAC-FAMILY TRANSCRIPTIONAL REGULATOR"/>
    <property type="match status" value="1"/>
</dbReference>
<dbReference type="RefSeq" id="WP_091746883.1">
    <property type="nucleotide sequence ID" value="NZ_FODY01000011.1"/>
</dbReference>
<reference evidence="5 6" key="1">
    <citation type="submission" date="2016-10" db="EMBL/GenBank/DDBJ databases">
        <authorList>
            <person name="de Groot N.N."/>
        </authorList>
    </citation>
    <scope>NUCLEOTIDE SEQUENCE [LARGE SCALE GENOMIC DNA]</scope>
    <source>
        <strain evidence="5 6">DSM 13305</strain>
    </source>
</reference>
<dbReference type="PROSITE" id="PS00198">
    <property type="entry name" value="4FE4S_FER_1"/>
    <property type="match status" value="1"/>
</dbReference>
<dbReference type="Pfam" id="PF14697">
    <property type="entry name" value="Fer4_21"/>
    <property type="match status" value="1"/>
</dbReference>
<dbReference type="SUPFAM" id="SSF54862">
    <property type="entry name" value="4Fe-4S ferredoxins"/>
    <property type="match status" value="1"/>
</dbReference>
<dbReference type="PANTHER" id="PTHR43130:SF3">
    <property type="entry name" value="HTH-TYPE TRANSCRIPTIONAL REGULATOR RV1931C"/>
    <property type="match status" value="1"/>
</dbReference>
<dbReference type="OrthoDB" id="6382410at2"/>
<dbReference type="InterPro" id="IPR052158">
    <property type="entry name" value="INH-QAR"/>
</dbReference>
<dbReference type="InterPro" id="IPR017900">
    <property type="entry name" value="4Fe4S_Fe_S_CS"/>
</dbReference>
<dbReference type="InterPro" id="IPR002818">
    <property type="entry name" value="DJ-1/PfpI"/>
</dbReference>
<keyword evidence="2" id="KW-0408">Iron</keyword>
<dbReference type="AlphaFoldDB" id="A0A1H8VGK1"/>
<dbReference type="InterPro" id="IPR029062">
    <property type="entry name" value="Class_I_gatase-like"/>
</dbReference>
<keyword evidence="1" id="KW-0479">Metal-binding</keyword>
<feature type="domain" description="4Fe-4S ferredoxin-type" evidence="4">
    <location>
        <begin position="251"/>
        <end position="278"/>
    </location>
</feature>
<feature type="domain" description="4Fe-4S ferredoxin-type" evidence="4">
    <location>
        <begin position="221"/>
        <end position="250"/>
    </location>
</feature>
<evidence type="ECO:0000259" key="4">
    <source>
        <dbReference type="PROSITE" id="PS51379"/>
    </source>
</evidence>
<keyword evidence="3" id="KW-0411">Iron-sulfur</keyword>
<dbReference type="Gene3D" id="3.40.50.880">
    <property type="match status" value="1"/>
</dbReference>
<dbReference type="InterPro" id="IPR017896">
    <property type="entry name" value="4Fe4S_Fe-S-bd"/>
</dbReference>
<evidence type="ECO:0000256" key="3">
    <source>
        <dbReference type="ARBA" id="ARBA00023014"/>
    </source>
</evidence>
<gene>
    <name evidence="5" type="ORF">SAMN04490178_11180</name>
</gene>
<evidence type="ECO:0000256" key="2">
    <source>
        <dbReference type="ARBA" id="ARBA00023004"/>
    </source>
</evidence>
<dbReference type="STRING" id="112903.SAMN04490178_11180"/>
<proteinExistence type="predicted"/>
<evidence type="ECO:0000256" key="1">
    <source>
        <dbReference type="ARBA" id="ARBA00022723"/>
    </source>
</evidence>
<dbReference type="PROSITE" id="PS51379">
    <property type="entry name" value="4FE4S_FER_2"/>
    <property type="match status" value="2"/>
</dbReference>
<evidence type="ECO:0000313" key="6">
    <source>
        <dbReference type="Proteomes" id="UP000198847"/>
    </source>
</evidence>
<keyword evidence="6" id="KW-1185">Reference proteome</keyword>
<protein>
    <submittedName>
        <fullName evidence="5">4Fe-4S dicluster domain-containing protein</fullName>
    </submittedName>
</protein>
<dbReference type="Gene3D" id="3.30.70.20">
    <property type="match status" value="1"/>
</dbReference>
<sequence length="278" mass="30131">MDNNELPLKVGIFLFDGADATDFIGPYEVFSAVDFASSKKRTTLYQTSHTMYDVFTVSETKKDLRTLAGELLFKAEYTFSDCPAIDILVVPGGTITEELLANTTVINWLQKQSNKAAITLSVCSGAILLAKAGLLNGLSVTTHHLTFDDLSAIDPTITLKKNDRFVDTGRIITAAGVTAGYDAAMHIVYKTAGRSAFFKAGEILEYGDAWKSVQRKLAGLPVHRTITDRCIKCGKCAKLCPFHAVVEGKTQFEIQSERCVGIGPCAKLCPVAAIESSF</sequence>
<dbReference type="EMBL" id="FODY01000011">
    <property type="protein sequence ID" value="SEP14536.1"/>
    <property type="molecule type" value="Genomic_DNA"/>
</dbReference>
<organism evidence="5 6">
    <name type="scientific">Propionispora vibrioides</name>
    <dbReference type="NCBI Taxonomy" id="112903"/>
    <lineage>
        <taxon>Bacteria</taxon>
        <taxon>Bacillati</taxon>
        <taxon>Bacillota</taxon>
        <taxon>Negativicutes</taxon>
        <taxon>Selenomonadales</taxon>
        <taxon>Sporomusaceae</taxon>
        <taxon>Propionispora</taxon>
    </lineage>
</organism>
<dbReference type="GO" id="GO:0051536">
    <property type="term" value="F:iron-sulfur cluster binding"/>
    <property type="evidence" value="ECO:0007669"/>
    <property type="project" value="UniProtKB-KW"/>
</dbReference>
<evidence type="ECO:0000313" key="5">
    <source>
        <dbReference type="EMBL" id="SEP14536.1"/>
    </source>
</evidence>
<dbReference type="Proteomes" id="UP000198847">
    <property type="component" value="Unassembled WGS sequence"/>
</dbReference>
<dbReference type="SUPFAM" id="SSF52317">
    <property type="entry name" value="Class I glutamine amidotransferase-like"/>
    <property type="match status" value="1"/>
</dbReference>
<dbReference type="GO" id="GO:0046872">
    <property type="term" value="F:metal ion binding"/>
    <property type="evidence" value="ECO:0007669"/>
    <property type="project" value="UniProtKB-KW"/>
</dbReference>
<dbReference type="CDD" id="cd03139">
    <property type="entry name" value="GATase1_PfpI_2"/>
    <property type="match status" value="1"/>
</dbReference>